<dbReference type="PROSITE" id="PS51257">
    <property type="entry name" value="PROKAR_LIPOPROTEIN"/>
    <property type="match status" value="1"/>
</dbReference>
<dbReference type="SUPFAM" id="SSF57701">
    <property type="entry name" value="Zn2/Cys6 DNA-binding domain"/>
    <property type="match status" value="1"/>
</dbReference>
<dbReference type="PROSITE" id="PS50048">
    <property type="entry name" value="ZN2_CY6_FUNGAL_2"/>
    <property type="match status" value="1"/>
</dbReference>
<evidence type="ECO:0000259" key="7">
    <source>
        <dbReference type="PROSITE" id="PS50048"/>
    </source>
</evidence>
<name>A0ABZ2WTU3_9HYPO</name>
<dbReference type="InterPro" id="IPR020583">
    <property type="entry name" value="Inositol_monoP_metal-BS"/>
</dbReference>
<accession>A0ABZ2WTU3</accession>
<dbReference type="CDD" id="cd00067">
    <property type="entry name" value="GAL4"/>
    <property type="match status" value="1"/>
</dbReference>
<dbReference type="PANTHER" id="PTHR37534:SF20">
    <property type="entry name" value="PRO1A C6 ZINK-FINGER PROTEIN"/>
    <property type="match status" value="1"/>
</dbReference>
<dbReference type="Gene3D" id="3.30.540.10">
    <property type="entry name" value="Fructose-1,6-Bisphosphatase, subunit A, domain 1"/>
    <property type="match status" value="1"/>
</dbReference>
<gene>
    <name evidence="8" type="ORF">QYS62_005095</name>
</gene>
<dbReference type="Proteomes" id="UP001489902">
    <property type="component" value="Chromosome 2"/>
</dbReference>
<sequence length="734" mass="82337">MRNNDSCWICRVRHKKCDEVHPTCQNCTALGLSCLYGDRKPEWMDNGQLQRQMGQRLKAQVKRNARNRRGRQIIDKIIQDINDTPPPQATVHPSCPASIGYPLPLVACTSESADGTTPVSWSHDMDSLDSPQQTNSGESEINTTQDLPQYSASKKFLFGTSFRETLKVKLNGEEDLRFIMSYKDYVFPLLHPFYHPSFFEGGHNWLLVAALRNTESRQLIVSLATYFFSLVPIFPGVGFQLCSTFTWAEVQSQSEQAFKGMQHRVETLGQRGVASNLWETTHLLGDIMLLLEFETMTQYSQVWGIHLDAAIILSKQILASPQLESFVWRAPFNPGSMPSQEASQLTPTGAYLFSSTQVAFRFFVAKIVIADIISSVALEQTPRLQNYYERLMSGQEDTNLCLKDVTGCENCVYLSIAEIVELDVWKKQAKTSGNFSFMTLVQRAGKIVEKLDLGLAGLCEDADATQDNHGGRLGLFPEFTLLRNTRPPQSSYNSITHIWANSARLYLLVVLSGWQPESDEVVKLVSTNLDLLEGLSSPSWLTTLAWPFCVTSCLASEWQEATIFRLFERTKPLSNVGGLSEGNVPCYDANLPPVDLDLTAIKNLMRQAGDTLISLLHTSPPQAGEVKNAIGDAITPADYEIQKLLFDKLRTWFPDHGFIGEEETDDGCSTLFPEIDKRPLFIWTLDPIDGTQNYQKRLLDCAVVIGLLKENEPIFRAAYIFSFKTLIMGENIGL</sequence>
<dbReference type="Pfam" id="PF00172">
    <property type="entry name" value="Zn_clus"/>
    <property type="match status" value="1"/>
</dbReference>
<proteinExistence type="inferred from homology"/>
<protein>
    <submittedName>
        <fullName evidence="8">Fungal-specific transcription factor domain-containing protein</fullName>
    </submittedName>
</protein>
<dbReference type="SUPFAM" id="SSF56655">
    <property type="entry name" value="Carbohydrate phosphatase"/>
    <property type="match status" value="1"/>
</dbReference>
<dbReference type="Gene3D" id="4.10.240.10">
    <property type="entry name" value="Zn(2)-C6 fungal-type DNA-binding domain"/>
    <property type="match status" value="1"/>
</dbReference>
<keyword evidence="9" id="KW-1185">Reference proteome</keyword>
<evidence type="ECO:0000313" key="8">
    <source>
        <dbReference type="EMBL" id="WZH44079.1"/>
    </source>
</evidence>
<feature type="domain" description="Zn(2)-C6 fungal-type" evidence="7">
    <location>
        <begin position="6"/>
        <end position="36"/>
    </location>
</feature>
<dbReference type="PROSITE" id="PS00463">
    <property type="entry name" value="ZN2_CY6_FUNGAL_1"/>
    <property type="match status" value="1"/>
</dbReference>
<evidence type="ECO:0000313" key="9">
    <source>
        <dbReference type="Proteomes" id="UP001489902"/>
    </source>
</evidence>
<reference evidence="8 9" key="1">
    <citation type="submission" date="2024-04" db="EMBL/GenBank/DDBJ databases">
        <title>Complete genome sequence of Fusarium acuminatum.</title>
        <authorList>
            <person name="Lan B."/>
        </authorList>
    </citation>
    <scope>NUCLEOTIDE SEQUENCE [LARGE SCALE GENOMIC DNA]</scope>
    <source>
        <strain evidence="8">1A</strain>
    </source>
</reference>
<evidence type="ECO:0000256" key="6">
    <source>
        <dbReference type="SAM" id="MobiDB-lite"/>
    </source>
</evidence>
<organism evidence="8 9">
    <name type="scientific">Fusarium acuminatum</name>
    <dbReference type="NCBI Taxonomy" id="5515"/>
    <lineage>
        <taxon>Eukaryota</taxon>
        <taxon>Fungi</taxon>
        <taxon>Dikarya</taxon>
        <taxon>Ascomycota</taxon>
        <taxon>Pezizomycotina</taxon>
        <taxon>Sordariomycetes</taxon>
        <taxon>Hypocreomycetidae</taxon>
        <taxon>Hypocreales</taxon>
        <taxon>Nectriaceae</taxon>
        <taxon>Fusarium</taxon>
        <taxon>Fusarium tricinctum species complex</taxon>
    </lineage>
</organism>
<dbReference type="InterPro" id="IPR000760">
    <property type="entry name" value="Inositol_monophosphatase-like"/>
</dbReference>
<evidence type="ECO:0000256" key="1">
    <source>
        <dbReference type="ARBA" id="ARBA00004123"/>
    </source>
</evidence>
<dbReference type="EMBL" id="CP151261">
    <property type="protein sequence ID" value="WZH44079.1"/>
    <property type="molecule type" value="Genomic_DNA"/>
</dbReference>
<dbReference type="InterPro" id="IPR036864">
    <property type="entry name" value="Zn2-C6_fun-type_DNA-bd_sf"/>
</dbReference>
<keyword evidence="5" id="KW-0539">Nucleus</keyword>
<dbReference type="Pfam" id="PF00459">
    <property type="entry name" value="Inositol_P"/>
    <property type="match status" value="1"/>
</dbReference>
<dbReference type="PRINTS" id="PR00377">
    <property type="entry name" value="IMPHPHTASES"/>
</dbReference>
<comment type="subcellular location">
    <subcellularLocation>
        <location evidence="1">Nucleus</location>
    </subcellularLocation>
</comment>
<dbReference type="Pfam" id="PF11951">
    <property type="entry name" value="Fungal_trans_2"/>
    <property type="match status" value="1"/>
</dbReference>
<evidence type="ECO:0000256" key="5">
    <source>
        <dbReference type="ARBA" id="ARBA00023242"/>
    </source>
</evidence>
<keyword evidence="3" id="KW-0479">Metal-binding</keyword>
<dbReference type="PANTHER" id="PTHR37534">
    <property type="entry name" value="TRANSCRIPTIONAL ACTIVATOR PROTEIN UGA3"/>
    <property type="match status" value="1"/>
</dbReference>
<feature type="region of interest" description="Disordered" evidence="6">
    <location>
        <begin position="116"/>
        <end position="145"/>
    </location>
</feature>
<feature type="compositionally biased region" description="Polar residues" evidence="6">
    <location>
        <begin position="129"/>
        <end position="145"/>
    </location>
</feature>
<evidence type="ECO:0000256" key="2">
    <source>
        <dbReference type="ARBA" id="ARBA00009759"/>
    </source>
</evidence>
<evidence type="ECO:0000256" key="4">
    <source>
        <dbReference type="ARBA" id="ARBA00022842"/>
    </source>
</evidence>
<evidence type="ECO:0000256" key="3">
    <source>
        <dbReference type="ARBA" id="ARBA00022723"/>
    </source>
</evidence>
<dbReference type="InterPro" id="IPR021858">
    <property type="entry name" value="Fun_TF"/>
</dbReference>
<dbReference type="InterPro" id="IPR001138">
    <property type="entry name" value="Zn2Cys6_DnaBD"/>
</dbReference>
<keyword evidence="4" id="KW-0460">Magnesium</keyword>
<comment type="similarity">
    <text evidence="2">Belongs to the inositol monophosphatase superfamily.</text>
</comment>
<dbReference type="SMART" id="SM00066">
    <property type="entry name" value="GAL4"/>
    <property type="match status" value="1"/>
</dbReference>
<dbReference type="PROSITE" id="PS00629">
    <property type="entry name" value="IMP_1"/>
    <property type="match status" value="1"/>
</dbReference>